<evidence type="ECO:0000313" key="2">
    <source>
        <dbReference type="EMBL" id="SHG85359.1"/>
    </source>
</evidence>
<evidence type="ECO:0000313" key="3">
    <source>
        <dbReference type="Proteomes" id="UP000184268"/>
    </source>
</evidence>
<accession>A0A1M5N836</accession>
<dbReference type="AlphaFoldDB" id="A0A1M5N836"/>
<gene>
    <name evidence="2" type="ORF">SAMN02745129_0919</name>
</gene>
<evidence type="ECO:0000256" key="1">
    <source>
        <dbReference type="SAM" id="SignalP"/>
    </source>
</evidence>
<keyword evidence="3" id="KW-1185">Reference proteome</keyword>
<name>A0A1M5N836_9GAMM</name>
<sequence>MQKTLTALALIATTFTANAVSRSVEDKAFRAFGGLCAVPMDYQGAQLALDGMMAAIALNKNGEAKMKEIEDEAIKAMVGSPMSEESRLVVYRNGEEFITAAIGHPFNCGVNIPDHTDQGIKARMVKVYDLTELHKEDQGIQTITMYRSTKLKGFVSIIEGNPEAGEAGISLAYVSPELMKLAE</sequence>
<dbReference type="Proteomes" id="UP000184268">
    <property type="component" value="Unassembled WGS sequence"/>
</dbReference>
<feature type="signal peptide" evidence="1">
    <location>
        <begin position="1"/>
        <end position="19"/>
    </location>
</feature>
<dbReference type="RefSeq" id="WP_143165495.1">
    <property type="nucleotide sequence ID" value="NZ_FQXG01000001.1"/>
</dbReference>
<protein>
    <recommendedName>
        <fullName evidence="4">Cache domain-containing protein</fullName>
    </recommendedName>
</protein>
<keyword evidence="1" id="KW-0732">Signal</keyword>
<organism evidence="2 3">
    <name type="scientific">Ferrimonas marina</name>
    <dbReference type="NCBI Taxonomy" id="299255"/>
    <lineage>
        <taxon>Bacteria</taxon>
        <taxon>Pseudomonadati</taxon>
        <taxon>Pseudomonadota</taxon>
        <taxon>Gammaproteobacteria</taxon>
        <taxon>Alteromonadales</taxon>
        <taxon>Ferrimonadaceae</taxon>
        <taxon>Ferrimonas</taxon>
    </lineage>
</organism>
<feature type="chain" id="PRO_5012499970" description="Cache domain-containing protein" evidence="1">
    <location>
        <begin position="20"/>
        <end position="183"/>
    </location>
</feature>
<dbReference type="EMBL" id="FQXG01000001">
    <property type="protein sequence ID" value="SHG85359.1"/>
    <property type="molecule type" value="Genomic_DNA"/>
</dbReference>
<reference evidence="2 3" key="1">
    <citation type="submission" date="2016-11" db="EMBL/GenBank/DDBJ databases">
        <authorList>
            <person name="Jaros S."/>
            <person name="Januszkiewicz K."/>
            <person name="Wedrychowicz H."/>
        </authorList>
    </citation>
    <scope>NUCLEOTIDE SEQUENCE [LARGE SCALE GENOMIC DNA]</scope>
    <source>
        <strain evidence="2 3">DSM 16917</strain>
    </source>
</reference>
<evidence type="ECO:0008006" key="4">
    <source>
        <dbReference type="Google" id="ProtNLM"/>
    </source>
</evidence>
<proteinExistence type="predicted"/>